<evidence type="ECO:0000313" key="3">
    <source>
        <dbReference type="EMBL" id="KAK7018676.1"/>
    </source>
</evidence>
<dbReference type="SUPFAM" id="SSF51735">
    <property type="entry name" value="NAD(P)-binding Rossmann-fold domains"/>
    <property type="match status" value="1"/>
</dbReference>
<comment type="similarity">
    <text evidence="1">Belongs to the short-chain dehydrogenases/reductases (SDR) family.</text>
</comment>
<dbReference type="GO" id="GO:0016630">
    <property type="term" value="F:protochlorophyllide reductase activity"/>
    <property type="evidence" value="ECO:0007669"/>
    <property type="project" value="UniProtKB-EC"/>
</dbReference>
<accession>A0AAW0AYP3</accession>
<evidence type="ECO:0000313" key="4">
    <source>
        <dbReference type="Proteomes" id="UP001383192"/>
    </source>
</evidence>
<protein>
    <submittedName>
        <fullName evidence="3">Short-chain alcohol dehydrogenase</fullName>
        <ecNumber evidence="3">1.3.1.33</ecNumber>
    </submittedName>
</protein>
<dbReference type="EC" id="1.3.1.33" evidence="3"/>
<evidence type="ECO:0000256" key="2">
    <source>
        <dbReference type="ARBA" id="ARBA00023002"/>
    </source>
</evidence>
<reference evidence="3 4" key="1">
    <citation type="submission" date="2024-01" db="EMBL/GenBank/DDBJ databases">
        <title>A draft genome for a cacao thread blight-causing isolate of Paramarasmius palmivorus.</title>
        <authorList>
            <person name="Baruah I.K."/>
            <person name="Bukari Y."/>
            <person name="Amoako-Attah I."/>
            <person name="Meinhardt L.W."/>
            <person name="Bailey B.A."/>
            <person name="Cohen S.P."/>
        </authorList>
    </citation>
    <scope>NUCLEOTIDE SEQUENCE [LARGE SCALE GENOMIC DNA]</scope>
    <source>
        <strain evidence="3 4">GH-12</strain>
    </source>
</reference>
<dbReference type="AlphaFoldDB" id="A0AAW0AYP3"/>
<comment type="caution">
    <text evidence="3">The sequence shown here is derived from an EMBL/GenBank/DDBJ whole genome shotgun (WGS) entry which is preliminary data.</text>
</comment>
<dbReference type="Gene3D" id="3.40.50.720">
    <property type="entry name" value="NAD(P)-binding Rossmann-like Domain"/>
    <property type="match status" value="1"/>
</dbReference>
<dbReference type="InterPro" id="IPR002347">
    <property type="entry name" value="SDR_fam"/>
</dbReference>
<dbReference type="PANTHER" id="PTHR24320:SF154">
    <property type="entry name" value="OXIDOREDUCTASE, SHORT-CHAIN DEHYDROGENASE_REDUCTASE FAMILY (AFU_ORTHOLOGUE AFUA_2G04560)"/>
    <property type="match status" value="1"/>
</dbReference>
<dbReference type="EMBL" id="JAYKXP010000225">
    <property type="protein sequence ID" value="KAK7018676.1"/>
    <property type="molecule type" value="Genomic_DNA"/>
</dbReference>
<keyword evidence="4" id="KW-1185">Reference proteome</keyword>
<proteinExistence type="inferred from homology"/>
<sequence length="147" mass="15847">MQVTTTGTAGIGKASIHLLSKHHPEHIFFSGRNVQSARSLIEEVKAQVPDVQLTFIECDLASLQSVKKAAQEFLSLSSRLDILMCNAGVMALPPGLTKDGYEIQFGTNHLGHALLIRLLLPTLLRTAETGSDTRIINLSSQGHAGHP</sequence>
<keyword evidence="2 3" id="KW-0560">Oxidoreductase</keyword>
<dbReference type="PRINTS" id="PR00081">
    <property type="entry name" value="GDHRDH"/>
</dbReference>
<gene>
    <name evidence="3" type="primary">RDH1_9</name>
    <name evidence="3" type="ORF">VNI00_018331</name>
</gene>
<dbReference type="InterPro" id="IPR036291">
    <property type="entry name" value="NAD(P)-bd_dom_sf"/>
</dbReference>
<dbReference type="Proteomes" id="UP001383192">
    <property type="component" value="Unassembled WGS sequence"/>
</dbReference>
<dbReference type="PANTHER" id="PTHR24320">
    <property type="entry name" value="RETINOL DEHYDROGENASE"/>
    <property type="match status" value="1"/>
</dbReference>
<evidence type="ECO:0000256" key="1">
    <source>
        <dbReference type="ARBA" id="ARBA00006484"/>
    </source>
</evidence>
<organism evidence="3 4">
    <name type="scientific">Paramarasmius palmivorus</name>
    <dbReference type="NCBI Taxonomy" id="297713"/>
    <lineage>
        <taxon>Eukaryota</taxon>
        <taxon>Fungi</taxon>
        <taxon>Dikarya</taxon>
        <taxon>Basidiomycota</taxon>
        <taxon>Agaricomycotina</taxon>
        <taxon>Agaricomycetes</taxon>
        <taxon>Agaricomycetidae</taxon>
        <taxon>Agaricales</taxon>
        <taxon>Marasmiineae</taxon>
        <taxon>Marasmiaceae</taxon>
        <taxon>Paramarasmius</taxon>
    </lineage>
</organism>
<name>A0AAW0AYP3_9AGAR</name>
<dbReference type="Pfam" id="PF00106">
    <property type="entry name" value="adh_short"/>
    <property type="match status" value="1"/>
</dbReference>